<accession>A0AAJ6YVR3</accession>
<keyword evidence="5" id="KW-0539">Nucleus</keyword>
<feature type="domain" description="TATA box binding protein associated factor (TAF) histone-like fold" evidence="7">
    <location>
        <begin position="10"/>
        <end position="74"/>
    </location>
</feature>
<comment type="similarity">
    <text evidence="2">Belongs to the TAF6 family.</text>
</comment>
<evidence type="ECO:0000256" key="3">
    <source>
        <dbReference type="ARBA" id="ARBA00023015"/>
    </source>
</evidence>
<dbReference type="GO" id="GO:0051123">
    <property type="term" value="P:RNA polymerase II preinitiation complex assembly"/>
    <property type="evidence" value="ECO:0007669"/>
    <property type="project" value="TreeGrafter"/>
</dbReference>
<dbReference type="AlphaFoldDB" id="A0AAJ6YVR3"/>
<dbReference type="Pfam" id="PF07571">
    <property type="entry name" value="TAF6_C"/>
    <property type="match status" value="1"/>
</dbReference>
<dbReference type="GO" id="GO:0046982">
    <property type="term" value="F:protein heterodimerization activity"/>
    <property type="evidence" value="ECO:0007669"/>
    <property type="project" value="InterPro"/>
</dbReference>
<dbReference type="InterPro" id="IPR004823">
    <property type="entry name" value="TAF_TATA-bd_Histone-like_dom"/>
</dbReference>
<keyword evidence="4" id="KW-0804">Transcription</keyword>
<evidence type="ECO:0000313" key="9">
    <source>
        <dbReference type="RefSeq" id="XP_011505290.1"/>
    </source>
</evidence>
<dbReference type="SMART" id="SM00803">
    <property type="entry name" value="TAF"/>
    <property type="match status" value="1"/>
</dbReference>
<dbReference type="GeneID" id="105368081"/>
<evidence type="ECO:0000313" key="8">
    <source>
        <dbReference type="Proteomes" id="UP000695007"/>
    </source>
</evidence>
<keyword evidence="3" id="KW-0805">Transcription regulation</keyword>
<dbReference type="InterPro" id="IPR009072">
    <property type="entry name" value="Histone-fold"/>
</dbReference>
<comment type="subcellular location">
    <subcellularLocation>
        <location evidence="1">Nucleus</location>
    </subcellularLocation>
</comment>
<dbReference type="GO" id="GO:0005669">
    <property type="term" value="C:transcription factor TFIID complex"/>
    <property type="evidence" value="ECO:0007669"/>
    <property type="project" value="InterPro"/>
</dbReference>
<organism evidence="8 9">
    <name type="scientific">Ceratosolen solmsi marchali</name>
    <dbReference type="NCBI Taxonomy" id="326594"/>
    <lineage>
        <taxon>Eukaryota</taxon>
        <taxon>Metazoa</taxon>
        <taxon>Ecdysozoa</taxon>
        <taxon>Arthropoda</taxon>
        <taxon>Hexapoda</taxon>
        <taxon>Insecta</taxon>
        <taxon>Pterygota</taxon>
        <taxon>Neoptera</taxon>
        <taxon>Endopterygota</taxon>
        <taxon>Hymenoptera</taxon>
        <taxon>Apocrita</taxon>
        <taxon>Proctotrupomorpha</taxon>
        <taxon>Chalcidoidea</taxon>
        <taxon>Agaonidae</taxon>
        <taxon>Agaoninae</taxon>
        <taxon>Ceratosolen</taxon>
    </lineage>
</organism>
<dbReference type="CTD" id="6878"/>
<evidence type="ECO:0000256" key="5">
    <source>
        <dbReference type="ARBA" id="ARBA00023242"/>
    </source>
</evidence>
<dbReference type="SUPFAM" id="SSF47113">
    <property type="entry name" value="Histone-fold"/>
    <property type="match status" value="1"/>
</dbReference>
<keyword evidence="8" id="KW-1185">Reference proteome</keyword>
<dbReference type="FunFam" id="1.10.20.10:FF:000030">
    <property type="entry name" value="Transcription initiation factor TFIID subunit 6"/>
    <property type="match status" value="1"/>
</dbReference>
<dbReference type="KEGG" id="csol:105368081"/>
<dbReference type="Proteomes" id="UP000695007">
    <property type="component" value="Unplaced"/>
</dbReference>
<evidence type="ECO:0000256" key="4">
    <source>
        <dbReference type="ARBA" id="ARBA00023163"/>
    </source>
</evidence>
<dbReference type="Gene3D" id="1.10.20.10">
    <property type="entry name" value="Histone, subunit A"/>
    <property type="match status" value="1"/>
</dbReference>
<protein>
    <recommendedName>
        <fullName evidence="6">Transcription initiation factor TFIID subunit 6</fullName>
    </recommendedName>
</protein>
<dbReference type="SUPFAM" id="SSF48371">
    <property type="entry name" value="ARM repeat"/>
    <property type="match status" value="1"/>
</dbReference>
<dbReference type="PANTHER" id="PTHR10221">
    <property type="entry name" value="TRANSCRIPTION INITIATION FACTOR TFIID SUBUNIT 6"/>
    <property type="match status" value="1"/>
</dbReference>
<evidence type="ECO:0000256" key="6">
    <source>
        <dbReference type="ARBA" id="ARBA00040091"/>
    </source>
</evidence>
<dbReference type="RefSeq" id="XP_011505290.1">
    <property type="nucleotide sequence ID" value="XM_011506988.1"/>
</dbReference>
<dbReference type="Gene3D" id="1.25.40.770">
    <property type="entry name" value="TAF6, C-terminal HEAT repeat domain"/>
    <property type="match status" value="1"/>
</dbReference>
<dbReference type="InterPro" id="IPR011442">
    <property type="entry name" value="TAF6_C"/>
</dbReference>
<dbReference type="GO" id="GO:0016251">
    <property type="term" value="F:RNA polymerase II general transcription initiation factor activity"/>
    <property type="evidence" value="ECO:0007669"/>
    <property type="project" value="InterPro"/>
</dbReference>
<dbReference type="InterPro" id="IPR037796">
    <property type="entry name" value="TAF6"/>
</dbReference>
<sequence>MSDMEPMYGTTLSTESMKVIAESIGVGNLPDEAAKDLAEDVSYRLKEIIQDATKFMRQGRRQKLSTHDIDHALKTKNIEPTYGFFAKDHIPFRFASGGGRELHFIEEKEIDLNEIISMAGGPNWPKLPLETNLRAHWLCIDGIQPTIPENPPPVSKEVQKLESVDPISNRNSNANIGKPGGKSHKLRNVETVHVKQLATHELSVEQQLYYKEITEACVGSDEARRVEAFQSLSADPGLHEMLARMCTFIAEGVRINVVQNNLAILIYLMRMVKALLDNPSLYLEKYLHELIPSVVTCIVSKQLCTRPEMDNHWALRDFASRLMAQICKNFNTSTNNIQTRVTRIFSQALAKNNQTPLASLYGAIHGLCELGSEVIKALVIPKIKSISERIETCFEGSNSSNVDKNAAGHIKTLLIKSVAPVLKTLRSPPDYIEEYKQEYGYIGPPLCTAVAKARTQPTTIAPTTTISITNNTSQQQTSVNTNKTISQAVVLGASRGTAGTATSGGQKFVILQSRSQTPTTQQQVQQKPTQATKLVVVCMPNANHAQSTVTQSSLSSKPQVFVTQSNVEQFSNPLEE</sequence>
<dbReference type="CDD" id="cd22931">
    <property type="entry name" value="HFD_TAF6"/>
    <property type="match status" value="1"/>
</dbReference>
<dbReference type="InterPro" id="IPR016024">
    <property type="entry name" value="ARM-type_fold"/>
</dbReference>
<reference evidence="9" key="1">
    <citation type="submission" date="2025-08" db="UniProtKB">
        <authorList>
            <consortium name="RefSeq"/>
        </authorList>
    </citation>
    <scope>IDENTIFICATION</scope>
</reference>
<dbReference type="GO" id="GO:0003713">
    <property type="term" value="F:transcription coactivator activity"/>
    <property type="evidence" value="ECO:0007669"/>
    <property type="project" value="TreeGrafter"/>
</dbReference>
<evidence type="ECO:0000259" key="7">
    <source>
        <dbReference type="SMART" id="SM00803"/>
    </source>
</evidence>
<dbReference type="GO" id="GO:0000124">
    <property type="term" value="C:SAGA complex"/>
    <property type="evidence" value="ECO:0007669"/>
    <property type="project" value="InterPro"/>
</dbReference>
<proteinExistence type="inferred from homology"/>
<dbReference type="InterPro" id="IPR046344">
    <property type="entry name" value="TAF6_C_sf"/>
</dbReference>
<evidence type="ECO:0000256" key="2">
    <source>
        <dbReference type="ARBA" id="ARBA00007688"/>
    </source>
</evidence>
<name>A0AAJ6YVR3_9HYME</name>
<dbReference type="CDD" id="cd08050">
    <property type="entry name" value="TAF6C"/>
    <property type="match status" value="1"/>
</dbReference>
<dbReference type="GO" id="GO:0046695">
    <property type="term" value="C:SLIK (SAGA-like) complex"/>
    <property type="evidence" value="ECO:0007669"/>
    <property type="project" value="InterPro"/>
</dbReference>
<evidence type="ECO:0000256" key="1">
    <source>
        <dbReference type="ARBA" id="ARBA00004123"/>
    </source>
</evidence>
<gene>
    <name evidence="9" type="primary">LOC105368081</name>
</gene>
<dbReference type="PANTHER" id="PTHR10221:SF9">
    <property type="entry name" value="TRANSCRIPTION INITIATION FACTOR TFIID SUBUNIT 6"/>
    <property type="match status" value="1"/>
</dbReference>
<dbReference type="Pfam" id="PF02969">
    <property type="entry name" value="TAF"/>
    <property type="match status" value="1"/>
</dbReference>
<dbReference type="FunFam" id="1.25.40.770:FF:000001">
    <property type="entry name" value="Transcription initiation factor TFIID subunit 6"/>
    <property type="match status" value="1"/>
</dbReference>